<dbReference type="STRING" id="1774970.AUC70_06195"/>
<comment type="caution">
    <text evidence="2">The sequence shown here is derived from an EMBL/GenBank/DDBJ whole genome shotgun (WGS) entry which is preliminary data.</text>
</comment>
<keyword evidence="3" id="KW-1185">Reference proteome</keyword>
<organism evidence="2 3">
    <name type="scientific">Methyloceanibacter stevinii</name>
    <dbReference type="NCBI Taxonomy" id="1774970"/>
    <lineage>
        <taxon>Bacteria</taxon>
        <taxon>Pseudomonadati</taxon>
        <taxon>Pseudomonadota</taxon>
        <taxon>Alphaproteobacteria</taxon>
        <taxon>Hyphomicrobiales</taxon>
        <taxon>Hyphomicrobiaceae</taxon>
        <taxon>Methyloceanibacter</taxon>
    </lineage>
</organism>
<evidence type="ECO:0000313" key="3">
    <source>
        <dbReference type="Proteomes" id="UP000094172"/>
    </source>
</evidence>
<evidence type="ECO:0000259" key="1">
    <source>
        <dbReference type="Pfam" id="PF14403"/>
    </source>
</evidence>
<evidence type="ECO:0000313" key="2">
    <source>
        <dbReference type="EMBL" id="ODR95275.1"/>
    </source>
</evidence>
<dbReference type="Gene3D" id="3.40.50.11290">
    <property type="match status" value="1"/>
</dbReference>
<dbReference type="PANTHER" id="PTHR34595">
    <property type="entry name" value="BLR5612 PROTEIN"/>
    <property type="match status" value="1"/>
</dbReference>
<name>A0A1E3VP06_9HYPH</name>
<gene>
    <name evidence="2" type="ORF">AUC70_06195</name>
</gene>
<dbReference type="PANTHER" id="PTHR34595:SF2">
    <property type="entry name" value="BLR2978 PROTEIN"/>
    <property type="match status" value="1"/>
</dbReference>
<dbReference type="InterPro" id="IPR051680">
    <property type="entry name" value="ATP-dep_Glu-Cys_Ligase-2"/>
</dbReference>
<sequence length="617" mass="67523">MSADERSLAAVDRHLQDIGVSYRVYGEARERNWPMSRLPLLIEEEEWTAIAAGITQRAGLIETMLADVYGPGELVRDGVIPAALIAGSSEFVRPLAGVSPPGGRWLRFYAADLGRGPDGRWWVLSDRAQAPSGLGYALENRLVMSRALPTGYRRMNVCRLAPFFSDFRSALVEAAAGAEPRVCLLTPGPYSQTYFEQAYLARYLGFLLVEGEDLVVHDAMTHVRTIAGPKRADAIWRFVDSNYVDPIELNGQSRLGVPGLMSALRHGGTLVANMPGCGIAESRAMMSIMPSLASKLIGQKLALPNIATWWCGDPRSKRHVLDNFDEMAISGALFGQMSLLQGELSTVPGMLDEAGRAELREAVERRGMDYVGQEVVQLSTTPVREGDKLVPRPFVLRVFAAATENGWEIMPGGFCRISADTDARAISMGVGVQSADVWVLSSKPVAPESLLSVGDNVHIQRVSAIFQAARRTICIGTAAIWSAPKRRCVLSGACACAASIWMFCRATYRRRSRSSHTCSWPGARSRRNKRAARLWRLPGTLSPTTAHTAPVSPASVLPAAPVRSSVNGFPSTLRGFPVRSTRISRASMRCRAKWMCWTPRTRRLRGSPRFLASPRRA</sequence>
<dbReference type="Proteomes" id="UP000094172">
    <property type="component" value="Unassembled WGS sequence"/>
</dbReference>
<dbReference type="AlphaFoldDB" id="A0A1E3VP06"/>
<proteinExistence type="predicted"/>
<dbReference type="Pfam" id="PF14403">
    <property type="entry name" value="CP_ATPgrasp_2"/>
    <property type="match status" value="1"/>
</dbReference>
<dbReference type="EMBL" id="LPWE01000011">
    <property type="protein sequence ID" value="ODR95275.1"/>
    <property type="molecule type" value="Genomic_DNA"/>
</dbReference>
<reference evidence="2 3" key="1">
    <citation type="journal article" date="2016" name="Environ. Microbiol.">
        <title>New Methyloceanibacter diversity from North Sea sediments includes methanotroph containing solely the soluble methane monooxygenase.</title>
        <authorList>
            <person name="Vekeman B."/>
            <person name="Kerckhof F.M."/>
            <person name="Cremers G."/>
            <person name="de Vos P."/>
            <person name="Vandamme P."/>
            <person name="Boon N."/>
            <person name="Op den Camp H.J."/>
            <person name="Heylen K."/>
        </authorList>
    </citation>
    <scope>NUCLEOTIDE SEQUENCE [LARGE SCALE GENOMIC DNA]</scope>
    <source>
        <strain evidence="2 3">R-67176</strain>
    </source>
</reference>
<dbReference type="SUPFAM" id="SSF56059">
    <property type="entry name" value="Glutathione synthetase ATP-binding domain-like"/>
    <property type="match status" value="1"/>
</dbReference>
<protein>
    <recommendedName>
        <fullName evidence="1">Circularly permuted ATP-grasp type 2 domain-containing protein</fullName>
    </recommendedName>
</protein>
<feature type="domain" description="Circularly permuted ATP-grasp type 2" evidence="1">
    <location>
        <begin position="39"/>
        <end position="417"/>
    </location>
</feature>
<accession>A0A1E3VP06</accession>
<dbReference type="InterPro" id="IPR025841">
    <property type="entry name" value="CP_ATPgrasp_2"/>
</dbReference>